<comment type="caution">
    <text evidence="1">The sequence shown here is derived from an EMBL/GenBank/DDBJ whole genome shotgun (WGS) entry which is preliminary data.</text>
</comment>
<sequence>MYIYTYDFCSGIREQKAQSNSTGNWTSKSLFFESGRARLEHDMRFDLGVSSVGQSPVLVFCQSCVGAPVPTLRVSEGILYDRQWAGDREEALVMAKLAKRAYVELLRRTKYNETNLGKPLKHSQSTSLSCLTGKPPTIKQNIPIRDHDKRIQESVLHQICKVQAIHQKADYQSSLLQRRSANGESKEEHVAKKKLAIEFDLSSAQMRWGEE</sequence>
<gene>
    <name evidence="1" type="ORF">KIN20_023852</name>
</gene>
<evidence type="ECO:0000313" key="2">
    <source>
        <dbReference type="Proteomes" id="UP001196413"/>
    </source>
</evidence>
<organism evidence="1 2">
    <name type="scientific">Parelaphostrongylus tenuis</name>
    <name type="common">Meningeal worm</name>
    <dbReference type="NCBI Taxonomy" id="148309"/>
    <lineage>
        <taxon>Eukaryota</taxon>
        <taxon>Metazoa</taxon>
        <taxon>Ecdysozoa</taxon>
        <taxon>Nematoda</taxon>
        <taxon>Chromadorea</taxon>
        <taxon>Rhabditida</taxon>
        <taxon>Rhabditina</taxon>
        <taxon>Rhabditomorpha</taxon>
        <taxon>Strongyloidea</taxon>
        <taxon>Metastrongylidae</taxon>
        <taxon>Parelaphostrongylus</taxon>
    </lineage>
</organism>
<dbReference type="EMBL" id="JAHQIW010004828">
    <property type="protein sequence ID" value="KAJ1363892.1"/>
    <property type="molecule type" value="Genomic_DNA"/>
</dbReference>
<dbReference type="AlphaFoldDB" id="A0AAD5N7L1"/>
<name>A0AAD5N7L1_PARTN</name>
<reference evidence="1" key="1">
    <citation type="submission" date="2021-06" db="EMBL/GenBank/DDBJ databases">
        <title>Parelaphostrongylus tenuis whole genome reference sequence.</title>
        <authorList>
            <person name="Garwood T.J."/>
            <person name="Larsen P.A."/>
            <person name="Fountain-Jones N.M."/>
            <person name="Garbe J.R."/>
            <person name="Macchietto M.G."/>
            <person name="Kania S.A."/>
            <person name="Gerhold R.W."/>
            <person name="Richards J.E."/>
            <person name="Wolf T.M."/>
        </authorList>
    </citation>
    <scope>NUCLEOTIDE SEQUENCE</scope>
    <source>
        <strain evidence="1">MNPRO001-30</strain>
        <tissue evidence="1">Meninges</tissue>
    </source>
</reference>
<proteinExistence type="predicted"/>
<protein>
    <submittedName>
        <fullName evidence="1">Uncharacterized protein</fullName>
    </submittedName>
</protein>
<keyword evidence="2" id="KW-1185">Reference proteome</keyword>
<evidence type="ECO:0000313" key="1">
    <source>
        <dbReference type="EMBL" id="KAJ1363892.1"/>
    </source>
</evidence>
<dbReference type="Proteomes" id="UP001196413">
    <property type="component" value="Unassembled WGS sequence"/>
</dbReference>
<accession>A0AAD5N7L1</accession>